<dbReference type="InterPro" id="IPR029058">
    <property type="entry name" value="AB_hydrolase_fold"/>
</dbReference>
<reference evidence="5" key="1">
    <citation type="submission" date="2020-02" db="EMBL/GenBank/DDBJ databases">
        <authorList>
            <person name="Meier V. D."/>
        </authorList>
    </citation>
    <scope>NUCLEOTIDE SEQUENCE</scope>
    <source>
        <strain evidence="5">AVDCRST_MAG87</strain>
    </source>
</reference>
<dbReference type="Gene3D" id="2.120.10.60">
    <property type="entry name" value="Tricorn protease N-terminal domain"/>
    <property type="match status" value="1"/>
</dbReference>
<dbReference type="GO" id="GO:0006508">
    <property type="term" value="P:proteolysis"/>
    <property type="evidence" value="ECO:0007669"/>
    <property type="project" value="InterPro"/>
</dbReference>
<dbReference type="EMBL" id="CADCWJ010000452">
    <property type="protein sequence ID" value="CAA9566395.1"/>
    <property type="molecule type" value="Genomic_DNA"/>
</dbReference>
<keyword evidence="2" id="KW-0645">Protease</keyword>
<accession>A0A6J4V3Q8</accession>
<proteinExistence type="predicted"/>
<organism evidence="5">
    <name type="scientific">uncultured Thermomicrobiales bacterium</name>
    <dbReference type="NCBI Taxonomy" id="1645740"/>
    <lineage>
        <taxon>Bacteria</taxon>
        <taxon>Pseudomonadati</taxon>
        <taxon>Thermomicrobiota</taxon>
        <taxon>Thermomicrobia</taxon>
        <taxon>Thermomicrobiales</taxon>
        <taxon>environmental samples</taxon>
    </lineage>
</organism>
<protein>
    <submittedName>
        <fullName evidence="5">Acylamino-acid-releasing enzyme</fullName>
        <ecNumber evidence="5">3.4.19.1</ecNumber>
    </submittedName>
</protein>
<feature type="compositionally biased region" description="Basic and acidic residues" evidence="3">
    <location>
        <begin position="102"/>
        <end position="125"/>
    </location>
</feature>
<dbReference type="PANTHER" id="PTHR42776">
    <property type="entry name" value="SERINE PEPTIDASE S9 FAMILY MEMBER"/>
    <property type="match status" value="1"/>
</dbReference>
<dbReference type="PANTHER" id="PTHR42776:SF27">
    <property type="entry name" value="DIPEPTIDYL PEPTIDASE FAMILY MEMBER 6"/>
    <property type="match status" value="1"/>
</dbReference>
<dbReference type="SUPFAM" id="SSF69304">
    <property type="entry name" value="Tricorn protease N-terminal domain"/>
    <property type="match status" value="1"/>
</dbReference>
<dbReference type="SUPFAM" id="SSF53474">
    <property type="entry name" value="alpha/beta-Hydrolases"/>
    <property type="match status" value="1"/>
</dbReference>
<gene>
    <name evidence="5" type="ORF">AVDCRST_MAG87-1991</name>
</gene>
<dbReference type="Gene3D" id="3.40.50.1820">
    <property type="entry name" value="alpha/beta hydrolase"/>
    <property type="match status" value="1"/>
</dbReference>
<evidence type="ECO:0000256" key="1">
    <source>
        <dbReference type="ARBA" id="ARBA00022801"/>
    </source>
</evidence>
<dbReference type="InterPro" id="IPR011042">
    <property type="entry name" value="6-blade_b-propeller_TolB-like"/>
</dbReference>
<feature type="domain" description="Peptidase S9 prolyl oligopeptidase catalytic" evidence="4">
    <location>
        <begin position="494"/>
        <end position="699"/>
    </location>
</feature>
<dbReference type="AlphaFoldDB" id="A0A6J4V3Q8"/>
<dbReference type="InterPro" id="IPR001375">
    <property type="entry name" value="Peptidase_S9_cat"/>
</dbReference>
<dbReference type="Pfam" id="PF00326">
    <property type="entry name" value="Peptidase_S9"/>
    <property type="match status" value="1"/>
</dbReference>
<feature type="region of interest" description="Disordered" evidence="3">
    <location>
        <begin position="95"/>
        <end position="129"/>
    </location>
</feature>
<keyword evidence="1 5" id="KW-0378">Hydrolase</keyword>
<dbReference type="Gene3D" id="2.120.10.30">
    <property type="entry name" value="TolB, C-terminal domain"/>
    <property type="match status" value="2"/>
</dbReference>
<dbReference type="GO" id="GO:0008242">
    <property type="term" value="F:omega peptidase activity"/>
    <property type="evidence" value="ECO:0007669"/>
    <property type="project" value="UniProtKB-EC"/>
</dbReference>
<dbReference type="EC" id="3.4.19.1" evidence="5"/>
<dbReference type="InterPro" id="IPR011659">
    <property type="entry name" value="WD40"/>
</dbReference>
<sequence>MPAPDTSAKRPLTADDLFRITLVSDPQATRDGTAIAWVETTLDKDSDSYRSAIWIARPDGSDARQLTAGSHRDSSPRWSPDGKTIAFLSNRPAVMPAAQSTEDGHDTADHDAEPDAPKHADRPGDAKPQTQLWTIRIDGGEADQLTNHPHGVAAPAWAPGGDALAFTAMDDVDEGDGFDAPVTSGGVADERIVRDIHFRADGQGFIERFTHIWQVEIANKTARRLTNGDVHDSAPEWSPDGASIAFVGNRSARRRKDWTCSAIYLLTIDDGSITALTPEDAYFSEPRWSPSGDRIAFLGHLDASQGGSKNANLWTVQSDGSELINHTGEWDISIGDFGMSDVHAASSGSLHWLDDSTMLALVSARGATQVFRMALDGEPGNHHQLTHGNHRVSGFAVVSDGLTLVRGAVDAPFELHACELDGSGVIQISHANDDFLREVALSPAIELDVTSADGQAVQAWLLPPFGFSRDTPAQHPLILQIHGGPHAMYGHAMFHEMQLMAARGYAVLFCNPRGSAGYGEHFTTCTRGRWGESDMPDVIAAVETATGLGWIDRDRLGITGGSYGGYLTNWIIGHDQRFKSAVTQRCVSNFHSFFGTSDIGSTFGRLEFDGVPWHDAAKLLHYSPISHVADMKTPLLIIHNELDFRCPIEQAEQMFTALKYLERDVGFVRIPGESHDLSRSGTPSRRLARLHHLIGWFDARI</sequence>
<evidence type="ECO:0000259" key="4">
    <source>
        <dbReference type="Pfam" id="PF00326"/>
    </source>
</evidence>
<evidence type="ECO:0000256" key="3">
    <source>
        <dbReference type="SAM" id="MobiDB-lite"/>
    </source>
</evidence>
<evidence type="ECO:0000313" key="5">
    <source>
        <dbReference type="EMBL" id="CAA9566395.1"/>
    </source>
</evidence>
<name>A0A6J4V3Q8_9BACT</name>
<dbReference type="GO" id="GO:0004252">
    <property type="term" value="F:serine-type endopeptidase activity"/>
    <property type="evidence" value="ECO:0007669"/>
    <property type="project" value="TreeGrafter"/>
</dbReference>
<keyword evidence="2" id="KW-0720">Serine protease</keyword>
<dbReference type="Pfam" id="PF07676">
    <property type="entry name" value="PD40"/>
    <property type="match status" value="3"/>
</dbReference>
<evidence type="ECO:0000256" key="2">
    <source>
        <dbReference type="ARBA" id="ARBA00022825"/>
    </source>
</evidence>
<feature type="region of interest" description="Disordered" evidence="3">
    <location>
        <begin position="62"/>
        <end position="83"/>
    </location>
</feature>